<dbReference type="GO" id="GO:0005634">
    <property type="term" value="C:nucleus"/>
    <property type="evidence" value="ECO:0007669"/>
    <property type="project" value="UniProtKB-SubCell"/>
</dbReference>
<dbReference type="Proteomes" id="UP000033483">
    <property type="component" value="Unassembled WGS sequence"/>
</dbReference>
<dbReference type="GO" id="GO:0000981">
    <property type="term" value="F:DNA-binding transcription factor activity, RNA polymerase II-specific"/>
    <property type="evidence" value="ECO:0007669"/>
    <property type="project" value="InterPro"/>
</dbReference>
<evidence type="ECO:0000256" key="5">
    <source>
        <dbReference type="ARBA" id="ARBA00023125"/>
    </source>
</evidence>
<sequence length="1016" mass="109929">MDIASNGSPRHELSPAVPAKRPRQPSPDPSSAALTAHQPSPHSPTSTVADTAMSGAESTVTAQSTPRLASAAHPASSGSAKGGQSSNFRNVSACNRCRLRKNRCDQKLPSCASCAKAGVACVGYDPITKKEIPRSYVYYLETRVEILETLLRQNGIDAPPASDLDICSKLGFGPTNLRSAVTPARSAAGQPNPDAGAPTATVPQGQTNSQTGGMPNIISASKPKSLASTSGVSFARVVYAAVQHSVSDAPGAANTGSVAGNIGVGASGASVGVRNSGPNSTSMRDSFFGLHTKPSIRPAPFPSKQVASRLVNLYFEHANPQIPILHRVEFMNTFEKAYAPTPVRGPRELYLLNMVFAIGGGVIVGEPVRSQTRAPAQTVQNAGADKDANEQAQPEEYHASAIVHLESCLSNSTGSLDVLQAVLLLANFALLRPVPPGLWYIVGVAVRLAVDLGLHYEDGTDLDQPQSSDLKRSLDETARERGKRMYIRDMRRRLWWCTYSLDRLVSTCVGRPFGVSDLLITTEFPSSMDDRYITPTGFIEPPDIPEPSYKNVSLHYLRLRLLQSEILQVLQFNQARVARENGQNLNNPHIHSHLMSPFLARFESFRSWRIDIDRRLFQWRELAPRREETGVAFSTEFLELNYWQAIILLYRQSLSVPAMFESEYNTSREVNSPASFQAELVEDEDRIYVKVAEAGQRILRIYRQLHLNSLVSYTYLSTHHLFMAGISYLYAIWHSPVVRSRLTMDEVDFTVLAAKSVFTDMIDKCPPAETCRDAFDRTAKATIKMVNSQGGFGMPLNKRPRRYRHARDWHSVSDMPLFSSTPVPAVPASGSASLQRAQGSTASSAGFSMDMSVADALSSPSLSAGGDGCASPQFSQPRTGFEAAEPMGAATGVMSGIVSVGMSPRETGTPLDSSLMNNGQVTPQTGPAAGNSANGFMSAAQSFSAGMEYSPLDMDFLRSLPPGAPDMGPLDQVPLNLGFGLNWDGIMCHDYSDGSAQQVNIFDNFFFGGQQQNGGM</sequence>
<dbReference type="GO" id="GO:0006351">
    <property type="term" value="P:DNA-templated transcription"/>
    <property type="evidence" value="ECO:0007669"/>
    <property type="project" value="InterPro"/>
</dbReference>
<dbReference type="SMART" id="SM00066">
    <property type="entry name" value="GAL4"/>
    <property type="match status" value="1"/>
</dbReference>
<keyword evidence="4" id="KW-0805">Transcription regulation</keyword>
<dbReference type="FunFam" id="4.10.240.10:FF:000006">
    <property type="entry name" value="Positive regulator of purine utilization"/>
    <property type="match status" value="1"/>
</dbReference>
<feature type="domain" description="Zn(2)-C6 fungal-type" evidence="9">
    <location>
        <begin position="93"/>
        <end position="122"/>
    </location>
</feature>
<comment type="caution">
    <text evidence="10">The sequence shown here is derived from an EMBL/GenBank/DDBJ whole genome shotgun (WGS) entry which is preliminary data.</text>
</comment>
<evidence type="ECO:0000256" key="1">
    <source>
        <dbReference type="ARBA" id="ARBA00004123"/>
    </source>
</evidence>
<feature type="compositionally biased region" description="Polar residues" evidence="8">
    <location>
        <begin position="201"/>
        <end position="213"/>
    </location>
</feature>
<dbReference type="InterPro" id="IPR036864">
    <property type="entry name" value="Zn2-C6_fun-type_DNA-bd_sf"/>
</dbReference>
<comment type="subcellular location">
    <subcellularLocation>
        <location evidence="1">Nucleus</location>
    </subcellularLocation>
</comment>
<evidence type="ECO:0000256" key="2">
    <source>
        <dbReference type="ARBA" id="ARBA00022723"/>
    </source>
</evidence>
<feature type="compositionally biased region" description="Polar residues" evidence="8">
    <location>
        <begin position="37"/>
        <end position="49"/>
    </location>
</feature>
<keyword evidence="5" id="KW-0238">DNA-binding</keyword>
<dbReference type="PANTHER" id="PTHR47782">
    <property type="entry name" value="ZN(II)2CYS6 TRANSCRIPTION FACTOR (EUROFUNG)-RELATED"/>
    <property type="match status" value="1"/>
</dbReference>
<dbReference type="Pfam" id="PF00172">
    <property type="entry name" value="Zn_clus"/>
    <property type="match status" value="1"/>
</dbReference>
<dbReference type="CDD" id="cd14723">
    <property type="entry name" value="ZIP_Ppr1"/>
    <property type="match status" value="1"/>
</dbReference>
<proteinExistence type="predicted"/>
<feature type="region of interest" description="Disordered" evidence="8">
    <location>
        <begin position="181"/>
        <end position="222"/>
    </location>
</feature>
<evidence type="ECO:0000313" key="11">
    <source>
        <dbReference type="Proteomes" id="UP000033483"/>
    </source>
</evidence>
<keyword evidence="3" id="KW-0862">Zinc</keyword>
<evidence type="ECO:0000256" key="4">
    <source>
        <dbReference type="ARBA" id="ARBA00023015"/>
    </source>
</evidence>
<evidence type="ECO:0000256" key="6">
    <source>
        <dbReference type="ARBA" id="ARBA00023163"/>
    </source>
</evidence>
<organism evidence="10 11">
    <name type="scientific">Thielaviopsis punctulata</name>
    <dbReference type="NCBI Taxonomy" id="72032"/>
    <lineage>
        <taxon>Eukaryota</taxon>
        <taxon>Fungi</taxon>
        <taxon>Dikarya</taxon>
        <taxon>Ascomycota</taxon>
        <taxon>Pezizomycotina</taxon>
        <taxon>Sordariomycetes</taxon>
        <taxon>Hypocreomycetidae</taxon>
        <taxon>Microascales</taxon>
        <taxon>Ceratocystidaceae</taxon>
        <taxon>Thielaviopsis</taxon>
    </lineage>
</organism>
<dbReference type="CDD" id="cd12148">
    <property type="entry name" value="fungal_TF_MHR"/>
    <property type="match status" value="1"/>
</dbReference>
<dbReference type="InterPro" id="IPR007219">
    <property type="entry name" value="XnlR_reg_dom"/>
</dbReference>
<keyword evidence="11" id="KW-1185">Reference proteome</keyword>
<dbReference type="SMART" id="SM00906">
    <property type="entry name" value="Fungal_trans"/>
    <property type="match status" value="1"/>
</dbReference>
<dbReference type="Gene3D" id="4.10.240.10">
    <property type="entry name" value="Zn(2)-C6 fungal-type DNA-binding domain"/>
    <property type="match status" value="1"/>
</dbReference>
<dbReference type="SUPFAM" id="SSF57701">
    <property type="entry name" value="Zn2/Cys6 DNA-binding domain"/>
    <property type="match status" value="1"/>
</dbReference>
<evidence type="ECO:0000256" key="7">
    <source>
        <dbReference type="ARBA" id="ARBA00023242"/>
    </source>
</evidence>
<evidence type="ECO:0000256" key="8">
    <source>
        <dbReference type="SAM" id="MobiDB-lite"/>
    </source>
</evidence>
<protein>
    <recommendedName>
        <fullName evidence="9">Zn(2)-C6 fungal-type domain-containing protein</fullName>
    </recommendedName>
</protein>
<accession>A0A0F4ZHQ3</accession>
<dbReference type="GO" id="GO:0043565">
    <property type="term" value="F:sequence-specific DNA binding"/>
    <property type="evidence" value="ECO:0007669"/>
    <property type="project" value="TreeGrafter"/>
</dbReference>
<dbReference type="InterPro" id="IPR052202">
    <property type="entry name" value="Yeast_MetPath_Reg"/>
</dbReference>
<evidence type="ECO:0000313" key="10">
    <source>
        <dbReference type="EMBL" id="KKA29636.1"/>
    </source>
</evidence>
<dbReference type="GO" id="GO:0045944">
    <property type="term" value="P:positive regulation of transcription by RNA polymerase II"/>
    <property type="evidence" value="ECO:0007669"/>
    <property type="project" value="TreeGrafter"/>
</dbReference>
<dbReference type="PROSITE" id="PS50048">
    <property type="entry name" value="ZN2_CY6_FUNGAL_2"/>
    <property type="match status" value="1"/>
</dbReference>
<dbReference type="Pfam" id="PF04082">
    <property type="entry name" value="Fungal_trans"/>
    <property type="match status" value="1"/>
</dbReference>
<reference evidence="10 11" key="1">
    <citation type="submission" date="2015-03" db="EMBL/GenBank/DDBJ databases">
        <authorList>
            <person name="Radwan O."/>
            <person name="Al-Naeli F.A."/>
            <person name="Rendon G.A."/>
            <person name="Fields C."/>
        </authorList>
    </citation>
    <scope>NUCLEOTIDE SEQUENCE [LARGE SCALE GENOMIC DNA]</scope>
    <source>
        <strain evidence="10">CR-DP1</strain>
    </source>
</reference>
<keyword evidence="2" id="KW-0479">Metal-binding</keyword>
<gene>
    <name evidence="10" type="ORF">TD95_000675</name>
</gene>
<keyword evidence="7" id="KW-0539">Nucleus</keyword>
<dbReference type="PROSITE" id="PS00463">
    <property type="entry name" value="ZN2_CY6_FUNGAL_1"/>
    <property type="match status" value="1"/>
</dbReference>
<keyword evidence="6" id="KW-0804">Transcription</keyword>
<dbReference type="PANTHER" id="PTHR47782:SF1">
    <property type="entry name" value="PYRIMIDINE PATHWAY REGULATORY PROTEIN 1"/>
    <property type="match status" value="1"/>
</dbReference>
<feature type="compositionally biased region" description="Low complexity" evidence="8">
    <location>
        <begin position="69"/>
        <end position="86"/>
    </location>
</feature>
<dbReference type="CDD" id="cd00067">
    <property type="entry name" value="GAL4"/>
    <property type="match status" value="1"/>
</dbReference>
<name>A0A0F4ZHQ3_9PEZI</name>
<dbReference type="OrthoDB" id="5373550at2759"/>
<dbReference type="InterPro" id="IPR001138">
    <property type="entry name" value="Zn2Cys6_DnaBD"/>
</dbReference>
<dbReference type="AlphaFoldDB" id="A0A0F4ZHQ3"/>
<feature type="region of interest" description="Disordered" evidence="8">
    <location>
        <begin position="1"/>
        <end position="86"/>
    </location>
</feature>
<dbReference type="EMBL" id="LAEV01000760">
    <property type="protein sequence ID" value="KKA29636.1"/>
    <property type="molecule type" value="Genomic_DNA"/>
</dbReference>
<evidence type="ECO:0000256" key="3">
    <source>
        <dbReference type="ARBA" id="ARBA00022833"/>
    </source>
</evidence>
<feature type="compositionally biased region" description="Polar residues" evidence="8">
    <location>
        <begin position="56"/>
        <end position="67"/>
    </location>
</feature>
<dbReference type="GO" id="GO:0008270">
    <property type="term" value="F:zinc ion binding"/>
    <property type="evidence" value="ECO:0007669"/>
    <property type="project" value="InterPro"/>
</dbReference>
<evidence type="ECO:0000259" key="9">
    <source>
        <dbReference type="PROSITE" id="PS50048"/>
    </source>
</evidence>